<dbReference type="InterPro" id="IPR000073">
    <property type="entry name" value="AB_hydrolase_1"/>
</dbReference>
<dbReference type="GO" id="GO:0016787">
    <property type="term" value="F:hydrolase activity"/>
    <property type="evidence" value="ECO:0007669"/>
    <property type="project" value="UniProtKB-KW"/>
</dbReference>
<evidence type="ECO:0000313" key="3">
    <source>
        <dbReference type="Proteomes" id="UP000676325"/>
    </source>
</evidence>
<gene>
    <name evidence="2" type="ORF">KDK95_21585</name>
</gene>
<evidence type="ECO:0000313" key="2">
    <source>
        <dbReference type="EMBL" id="MBR7828917.1"/>
    </source>
</evidence>
<keyword evidence="2" id="KW-0378">Hydrolase</keyword>
<reference evidence="2" key="1">
    <citation type="submission" date="2021-04" db="EMBL/GenBank/DDBJ databases">
        <title>Genome based classification of Actinospica acidithermotolerans sp. nov., an actinobacterium isolated from an Indonesian hot spring.</title>
        <authorList>
            <person name="Kusuma A.B."/>
            <person name="Putra K.E."/>
            <person name="Nafisah S."/>
            <person name="Loh J."/>
            <person name="Nouioui I."/>
            <person name="Goodfellow M."/>
        </authorList>
    </citation>
    <scope>NUCLEOTIDE SEQUENCE</scope>
    <source>
        <strain evidence="2">MGRD01-02</strain>
    </source>
</reference>
<feature type="domain" description="AB hydrolase-1" evidence="1">
    <location>
        <begin position="22"/>
        <end position="275"/>
    </location>
</feature>
<dbReference type="Proteomes" id="UP000676325">
    <property type="component" value="Unassembled WGS sequence"/>
</dbReference>
<dbReference type="AlphaFoldDB" id="A0A941ECS6"/>
<dbReference type="InterPro" id="IPR029058">
    <property type="entry name" value="AB_hydrolase_fold"/>
</dbReference>
<dbReference type="PANTHER" id="PTHR43433:SF5">
    <property type="entry name" value="AB HYDROLASE-1 DOMAIN-CONTAINING PROTEIN"/>
    <property type="match status" value="1"/>
</dbReference>
<sequence>MLIELGDSRSFDIQVSGPPDGPPLVLHHGTPGSLARFRAIDEAVHARGLRMVTYSRAGYGGSTRRPRRSVADIADDVEAVLDHLGADRCVTLGWSGGGPHALATAALLPSRVAAATTIASVGPYGADDLDFLAGMGEGNIEEFGAAIAGEKEITAALEEAAAELRDADPAAVIESMSTLLPDVDRAALAGRAGEELTAQIAEGMRHGPAGWIDDDLAFVKPWGFAVQDIDVPVFLWQGDRDLMVPFAHGRWLTDRIPRSIAHLLPGEGHISVFFNNLDAILDELAAYVID</sequence>
<dbReference type="Gene3D" id="3.40.50.1820">
    <property type="entry name" value="alpha/beta hydrolase"/>
    <property type="match status" value="1"/>
</dbReference>
<protein>
    <submittedName>
        <fullName evidence="2">Alpha/beta hydrolase</fullName>
    </submittedName>
</protein>
<accession>A0A941ECS6</accession>
<dbReference type="SUPFAM" id="SSF53474">
    <property type="entry name" value="alpha/beta-Hydrolases"/>
    <property type="match status" value="1"/>
</dbReference>
<name>A0A941ECS6_9ACTN</name>
<evidence type="ECO:0000259" key="1">
    <source>
        <dbReference type="Pfam" id="PF00561"/>
    </source>
</evidence>
<proteinExistence type="predicted"/>
<dbReference type="RefSeq" id="WP_212520049.1">
    <property type="nucleotide sequence ID" value="NZ_JAGSOH010000069.1"/>
</dbReference>
<dbReference type="EMBL" id="JAGSOH010000069">
    <property type="protein sequence ID" value="MBR7828917.1"/>
    <property type="molecule type" value="Genomic_DNA"/>
</dbReference>
<keyword evidence="3" id="KW-1185">Reference proteome</keyword>
<organism evidence="2 3">
    <name type="scientific">Actinospica acidithermotolerans</name>
    <dbReference type="NCBI Taxonomy" id="2828514"/>
    <lineage>
        <taxon>Bacteria</taxon>
        <taxon>Bacillati</taxon>
        <taxon>Actinomycetota</taxon>
        <taxon>Actinomycetes</taxon>
        <taxon>Catenulisporales</taxon>
        <taxon>Actinospicaceae</taxon>
        <taxon>Actinospica</taxon>
    </lineage>
</organism>
<dbReference type="PANTHER" id="PTHR43433">
    <property type="entry name" value="HYDROLASE, ALPHA/BETA FOLD FAMILY PROTEIN"/>
    <property type="match status" value="1"/>
</dbReference>
<comment type="caution">
    <text evidence="2">The sequence shown here is derived from an EMBL/GenBank/DDBJ whole genome shotgun (WGS) entry which is preliminary data.</text>
</comment>
<dbReference type="Pfam" id="PF00561">
    <property type="entry name" value="Abhydrolase_1"/>
    <property type="match status" value="1"/>
</dbReference>
<dbReference type="InterPro" id="IPR050471">
    <property type="entry name" value="AB_hydrolase"/>
</dbReference>